<organism evidence="1 2">
    <name type="scientific">Gibberella nygamai</name>
    <name type="common">Bean root rot disease fungus</name>
    <name type="synonym">Fusarium nygamai</name>
    <dbReference type="NCBI Taxonomy" id="42673"/>
    <lineage>
        <taxon>Eukaryota</taxon>
        <taxon>Fungi</taxon>
        <taxon>Dikarya</taxon>
        <taxon>Ascomycota</taxon>
        <taxon>Pezizomycotina</taxon>
        <taxon>Sordariomycetes</taxon>
        <taxon>Hypocreomycetidae</taxon>
        <taxon>Hypocreales</taxon>
        <taxon>Nectriaceae</taxon>
        <taxon>Fusarium</taxon>
        <taxon>Fusarium fujikuroi species complex</taxon>
    </lineage>
</organism>
<name>A0A2K0W485_GIBNY</name>
<evidence type="ECO:0000313" key="1">
    <source>
        <dbReference type="EMBL" id="PNP77076.1"/>
    </source>
</evidence>
<dbReference type="AlphaFoldDB" id="A0A2K0W485"/>
<dbReference type="EMBL" id="MTQA01000132">
    <property type="protein sequence ID" value="PNP77076.1"/>
    <property type="molecule type" value="Genomic_DNA"/>
</dbReference>
<keyword evidence="2" id="KW-1185">Reference proteome</keyword>
<dbReference type="OrthoDB" id="5424209at2759"/>
<reference evidence="1 2" key="1">
    <citation type="submission" date="2017-06" db="EMBL/GenBank/DDBJ databases">
        <title>Genome of Fusarium nygamai isolate CS10214.</title>
        <authorList>
            <person name="Gardiner D.M."/>
            <person name="Obanor F."/>
            <person name="Kazan K."/>
        </authorList>
    </citation>
    <scope>NUCLEOTIDE SEQUENCE [LARGE SCALE GENOMIC DNA]</scope>
    <source>
        <strain evidence="1 2">CS10214</strain>
    </source>
</reference>
<comment type="caution">
    <text evidence="1">The sequence shown here is derived from an EMBL/GenBank/DDBJ whole genome shotgun (WGS) entry which is preliminary data.</text>
</comment>
<dbReference type="Proteomes" id="UP000236664">
    <property type="component" value="Unassembled WGS sequence"/>
</dbReference>
<accession>A0A2K0W485</accession>
<evidence type="ECO:0000313" key="2">
    <source>
        <dbReference type="Proteomes" id="UP000236664"/>
    </source>
</evidence>
<dbReference type="STRING" id="42673.A0A2K0W485"/>
<proteinExistence type="predicted"/>
<sequence length="553" mass="62241">MDELPATPPSRKEFRSYYSGLPDCPNLVARSTTTPWNGPVYDWDVYDRILDPVEKHAVVPLWNDSTGPLRQKILEAVQDIDWNAIDILRCGSADFKDRHLVRPVILFVSVEPESTKWLNGRAVALKWRDVLREHGINDVEVEIKETTITQCCSSVQDQTESEPPAAKLSPHIPTLQEEGFRRDSIQVSELLGTMIAPSRNPTREGTKGLYLRIRNPETVIALTCRHVVVGPKEENIDFCHDANNSRGIIQPGNKTYKDTTEFLRNRISSTQSAIDLCESFTPVPHKRIEHLRSDKVEEESSLQRLEPFESMESRTVGHVLFSPKFGLSSSSPARFRDWALIELDQKKHQTPVKQLRNTAPERLHAINVWPEFMRVMPEAEMRCPDFEFAVPGKTVVDEDFMRVCMYGSASGASHGVTNTARSVVRRFVGGVPMVSEEWCILGSIACEKRKHFSKQGDSGASVMGDDGRVAAILTSGAQGVAEESIISRMQHPSNGCWTILEDMDMMWSGWAKKFLWTICINVYNLTIDWTASLGGTTRYHSGVDYSGRVSAIY</sequence>
<protein>
    <submittedName>
        <fullName evidence="1">Uncharacterized protein</fullName>
    </submittedName>
</protein>
<gene>
    <name evidence="1" type="ORF">FNYG_09689</name>
</gene>